<evidence type="ECO:0000313" key="5">
    <source>
        <dbReference type="EMBL" id="MFC0513071.1"/>
    </source>
</evidence>
<dbReference type="SMART" id="SM00342">
    <property type="entry name" value="HTH_ARAC"/>
    <property type="match status" value="1"/>
</dbReference>
<dbReference type="SUPFAM" id="SSF46689">
    <property type="entry name" value="Homeodomain-like"/>
    <property type="match status" value="1"/>
</dbReference>
<dbReference type="Gene3D" id="1.10.10.60">
    <property type="entry name" value="Homeodomain-like"/>
    <property type="match status" value="1"/>
</dbReference>
<evidence type="ECO:0000259" key="4">
    <source>
        <dbReference type="PROSITE" id="PS01124"/>
    </source>
</evidence>
<feature type="domain" description="HTH araC/xylS-type" evidence="4">
    <location>
        <begin position="188"/>
        <end position="286"/>
    </location>
</feature>
<dbReference type="InterPro" id="IPR018060">
    <property type="entry name" value="HTH_AraC"/>
</dbReference>
<organism evidence="5 6">
    <name type="scientific">Mucilaginibacter angelicae</name>
    <dbReference type="NCBI Taxonomy" id="869718"/>
    <lineage>
        <taxon>Bacteria</taxon>
        <taxon>Pseudomonadati</taxon>
        <taxon>Bacteroidota</taxon>
        <taxon>Sphingobacteriia</taxon>
        <taxon>Sphingobacteriales</taxon>
        <taxon>Sphingobacteriaceae</taxon>
        <taxon>Mucilaginibacter</taxon>
    </lineage>
</organism>
<comment type="caution">
    <text evidence="5">The sequence shown here is derived from an EMBL/GenBank/DDBJ whole genome shotgun (WGS) entry which is preliminary data.</text>
</comment>
<reference evidence="5 6" key="1">
    <citation type="submission" date="2024-09" db="EMBL/GenBank/DDBJ databases">
        <authorList>
            <person name="Sun Q."/>
            <person name="Mori K."/>
        </authorList>
    </citation>
    <scope>NUCLEOTIDE SEQUENCE [LARGE SCALE GENOMIC DNA]</scope>
    <source>
        <strain evidence="5 6">NCAIM B.02415</strain>
    </source>
</reference>
<dbReference type="Proteomes" id="UP001589828">
    <property type="component" value="Unassembled WGS sequence"/>
</dbReference>
<evidence type="ECO:0000256" key="3">
    <source>
        <dbReference type="ARBA" id="ARBA00023163"/>
    </source>
</evidence>
<keyword evidence="1" id="KW-0805">Transcription regulation</keyword>
<proteinExistence type="predicted"/>
<dbReference type="PANTHER" id="PTHR43280">
    <property type="entry name" value="ARAC-FAMILY TRANSCRIPTIONAL REGULATOR"/>
    <property type="match status" value="1"/>
</dbReference>
<sequence>MKNDIFNYKFKDNLPIGFECIPLAELYTKSRELMTTPHRTSFYHIIWFKKGGFNHSVDFYPIYIEDNTLLFLSKDIVQSFDASASMEGTVILFTETFFCQSEADAQFLKETILFNDLFSVPAFRLNDNINVFNSLIGLIEEETGKPEDTYQSKILKTYLLAFLLSAERERRMHDFKEIKKGPDLEYLLSFRHLLESGFHVNKQVNFYAGKLNLTDKRLSQSTFRVLGKTAKQMIDDRVMLEARRLLAHTRDTVKSIGYQLGFEEPTNFIKYFRKHSRQTPAGFREKCIV</sequence>
<gene>
    <name evidence="5" type="ORF">ACFFGT_02630</name>
</gene>
<dbReference type="PROSITE" id="PS01124">
    <property type="entry name" value="HTH_ARAC_FAMILY_2"/>
    <property type="match status" value="1"/>
</dbReference>
<keyword evidence="2" id="KW-0238">DNA-binding</keyword>
<dbReference type="InterPro" id="IPR009057">
    <property type="entry name" value="Homeodomain-like_sf"/>
</dbReference>
<dbReference type="RefSeq" id="WP_377020944.1">
    <property type="nucleotide sequence ID" value="NZ_JBHLTS010000004.1"/>
</dbReference>
<evidence type="ECO:0000313" key="6">
    <source>
        <dbReference type="Proteomes" id="UP001589828"/>
    </source>
</evidence>
<dbReference type="PANTHER" id="PTHR43280:SF32">
    <property type="entry name" value="TRANSCRIPTIONAL REGULATORY PROTEIN"/>
    <property type="match status" value="1"/>
</dbReference>
<evidence type="ECO:0000256" key="2">
    <source>
        <dbReference type="ARBA" id="ARBA00023125"/>
    </source>
</evidence>
<dbReference type="EMBL" id="JBHLTS010000004">
    <property type="protein sequence ID" value="MFC0513071.1"/>
    <property type="molecule type" value="Genomic_DNA"/>
</dbReference>
<protein>
    <submittedName>
        <fullName evidence="5">Helix-turn-helix domain-containing protein</fullName>
    </submittedName>
</protein>
<accession>A0ABV6L021</accession>
<name>A0ABV6L021_9SPHI</name>
<dbReference type="Pfam" id="PF12833">
    <property type="entry name" value="HTH_18"/>
    <property type="match status" value="1"/>
</dbReference>
<keyword evidence="6" id="KW-1185">Reference proteome</keyword>
<keyword evidence="3" id="KW-0804">Transcription</keyword>
<evidence type="ECO:0000256" key="1">
    <source>
        <dbReference type="ARBA" id="ARBA00023015"/>
    </source>
</evidence>